<feature type="non-terminal residue" evidence="6">
    <location>
        <position position="1"/>
    </location>
</feature>
<dbReference type="InterPro" id="IPR051939">
    <property type="entry name" value="Glycosyltr_41/O-GlcNAc_trsf"/>
</dbReference>
<dbReference type="CDD" id="cd02440">
    <property type="entry name" value="AdoMet_MTases"/>
    <property type="match status" value="1"/>
</dbReference>
<dbReference type="PANTHER" id="PTHR44835:SF1">
    <property type="entry name" value="PROTEIN O-GLCNAC TRANSFERASE"/>
    <property type="match status" value="1"/>
</dbReference>
<dbReference type="InterPro" id="IPR011990">
    <property type="entry name" value="TPR-like_helical_dom_sf"/>
</dbReference>
<protein>
    <submittedName>
        <fullName evidence="6">Methyltransferase domain-containing protein</fullName>
    </submittedName>
</protein>
<evidence type="ECO:0000256" key="4">
    <source>
        <dbReference type="PROSITE-ProRule" id="PRU00339"/>
    </source>
</evidence>
<keyword evidence="2" id="KW-0328">Glycosyltransferase</keyword>
<feature type="domain" description="Methyltransferase type 11" evidence="5">
    <location>
        <begin position="642"/>
        <end position="736"/>
    </location>
</feature>
<dbReference type="Pfam" id="PF13432">
    <property type="entry name" value="TPR_16"/>
    <property type="match status" value="2"/>
</dbReference>
<comment type="pathway">
    <text evidence="1">Protein modification; protein glycosylation.</text>
</comment>
<dbReference type="EMBL" id="JABFDB010000061">
    <property type="protein sequence ID" value="NYZ25170.1"/>
    <property type="molecule type" value="Genomic_DNA"/>
</dbReference>
<dbReference type="PROSITE" id="PS50005">
    <property type="entry name" value="TPR"/>
    <property type="match status" value="2"/>
</dbReference>
<accession>A0ABX2TLC8</accession>
<comment type="caution">
    <text evidence="6">The sequence shown here is derived from an EMBL/GenBank/DDBJ whole genome shotgun (WGS) entry which is preliminary data.</text>
</comment>
<dbReference type="InterPro" id="IPR029063">
    <property type="entry name" value="SAM-dependent_MTases_sf"/>
</dbReference>
<dbReference type="SUPFAM" id="SSF53335">
    <property type="entry name" value="S-adenosyl-L-methionine-dependent methyltransferases"/>
    <property type="match status" value="1"/>
</dbReference>
<dbReference type="Pfam" id="PF14559">
    <property type="entry name" value="TPR_19"/>
    <property type="match status" value="1"/>
</dbReference>
<dbReference type="Pfam" id="PF08241">
    <property type="entry name" value="Methyltransf_11"/>
    <property type="match status" value="1"/>
</dbReference>
<reference evidence="6 7" key="1">
    <citation type="submission" date="2020-05" db="EMBL/GenBank/DDBJ databases">
        <title>Azospirillum oleiclasticum sp. nov, a nitrogen-fixing and heavy crude oil-emulsifying bacterium isolated from the crude oil of Yumen Oilfield.</title>
        <authorList>
            <person name="Wu D."/>
            <person name="Cai M."/>
            <person name="Zhang X."/>
        </authorList>
    </citation>
    <scope>NUCLEOTIDE SEQUENCE [LARGE SCALE GENOMIC DNA]</scope>
    <source>
        <strain evidence="6 7">ROY-1-1-2</strain>
    </source>
</reference>
<dbReference type="Gene3D" id="1.25.40.10">
    <property type="entry name" value="Tetratricopeptide repeat domain"/>
    <property type="match status" value="2"/>
</dbReference>
<evidence type="ECO:0000313" key="7">
    <source>
        <dbReference type="Proteomes" id="UP000584642"/>
    </source>
</evidence>
<name>A0ABX2TLC8_9PROT</name>
<dbReference type="RefSeq" id="WP_180286942.1">
    <property type="nucleotide sequence ID" value="NZ_JABFDB010000061.1"/>
</dbReference>
<dbReference type="GO" id="GO:0032259">
    <property type="term" value="P:methylation"/>
    <property type="evidence" value="ECO:0007669"/>
    <property type="project" value="UniProtKB-KW"/>
</dbReference>
<feature type="repeat" description="TPR" evidence="4">
    <location>
        <begin position="37"/>
        <end position="70"/>
    </location>
</feature>
<keyword evidence="7" id="KW-1185">Reference proteome</keyword>
<keyword evidence="3" id="KW-0808">Transferase</keyword>
<gene>
    <name evidence="6" type="ORF">HND93_36195</name>
</gene>
<sequence>GNPDARRALALAALRRQRPDTALTAAGTALALAPGAAEAVATLGLVELLRGRAELADRLFRRAVAANPGLAEAQANRAALLARTGREAEAAEAAAIAADRKPLLPAPHHLLGTLRVRGGRLEEAAASFARALAGDPGHLDARLNLADTLRRLGRPAEAAAAARDGLALRPAEPGLLANLGAALQAQGRDSAALAAYGRALALAPGLAEVDNNMGLMHHAAGRPVAAAEHLRRAHAARPGDVRIAGNLTAALLDAGADAEAGRIAALTVQANPDSPEALDALAQVFVRLDRLDEAEAALRERLRRSPAGPGPWAQAGALLLRAGARARALPWLRQALRLTPAEAPGRGRVLALLGQALRDLPPALAEESLRTDLAAALEDPGTEKPHLVRAAALVLAGGPAMARLAAGDGNADAVAADLRAGTLDPLALDPLLATLLEAAVVTEPALERALTRLRRALLDAAGDADAAAALAGRWTNLACALAQQCFLNEYAFDEADAETEAADRLGGALARTDVGGGDGRAEALRIAVYACYRPLHRWAGAEHTAVRAAAADWGPAMARLVARQIAEPREEAALAAAMPRLTAIEDRVSLAVRAQYEESPHPRWRHAGLLDEPMPAPRALRALFPHLELEPAGWDAPAILIAGCGTGRESVWTANQFRGARVVAVDLSLASLAYAQRQTRRLGLEGIAYAQADLSRLGGLDRRFDIVQSVGVLHHTADPLGNWRVLAGLVRPGGLMKIGLYSETARRTIVEAHGFIAERGIPATPAGIRRFRQEVLALPEGHALRRLVQSVDFFSVSACRDLVFHVHEHRMTLPQIAGWIAELGLEFVGFQFDEPSTAGLYRRRFPEDPAMTRLDLWDRFEAEHPFAFGGLYQFWVRKP</sequence>
<dbReference type="InterPro" id="IPR013216">
    <property type="entry name" value="Methyltransf_11"/>
</dbReference>
<evidence type="ECO:0000256" key="3">
    <source>
        <dbReference type="ARBA" id="ARBA00022679"/>
    </source>
</evidence>
<dbReference type="PANTHER" id="PTHR44835">
    <property type="entry name" value="UDP-N-ACETYLGLUCOSAMINE--PEPTIDE N-ACETYLGLUCOSAMINYLTRANSFERASE SPINDLY-RELATED"/>
    <property type="match status" value="1"/>
</dbReference>
<evidence type="ECO:0000256" key="1">
    <source>
        <dbReference type="ARBA" id="ARBA00004922"/>
    </source>
</evidence>
<proteinExistence type="predicted"/>
<evidence type="ECO:0000259" key="5">
    <source>
        <dbReference type="Pfam" id="PF08241"/>
    </source>
</evidence>
<evidence type="ECO:0000256" key="2">
    <source>
        <dbReference type="ARBA" id="ARBA00022676"/>
    </source>
</evidence>
<dbReference type="Gene3D" id="3.40.50.150">
    <property type="entry name" value="Vaccinia Virus protein VP39"/>
    <property type="match status" value="1"/>
</dbReference>
<dbReference type="SMART" id="SM00028">
    <property type="entry name" value="TPR"/>
    <property type="match status" value="9"/>
</dbReference>
<feature type="repeat" description="TPR" evidence="4">
    <location>
        <begin position="105"/>
        <end position="138"/>
    </location>
</feature>
<dbReference type="SUPFAM" id="SSF48452">
    <property type="entry name" value="TPR-like"/>
    <property type="match status" value="2"/>
</dbReference>
<dbReference type="InterPro" id="IPR019734">
    <property type="entry name" value="TPR_rpt"/>
</dbReference>
<evidence type="ECO:0000313" key="6">
    <source>
        <dbReference type="EMBL" id="NYZ25170.1"/>
    </source>
</evidence>
<keyword evidence="6" id="KW-0489">Methyltransferase</keyword>
<dbReference type="Proteomes" id="UP000584642">
    <property type="component" value="Unassembled WGS sequence"/>
</dbReference>
<dbReference type="GO" id="GO:0008168">
    <property type="term" value="F:methyltransferase activity"/>
    <property type="evidence" value="ECO:0007669"/>
    <property type="project" value="UniProtKB-KW"/>
</dbReference>
<organism evidence="6 7">
    <name type="scientific">Azospirillum oleiclasticum</name>
    <dbReference type="NCBI Taxonomy" id="2735135"/>
    <lineage>
        <taxon>Bacteria</taxon>
        <taxon>Pseudomonadati</taxon>
        <taxon>Pseudomonadota</taxon>
        <taxon>Alphaproteobacteria</taxon>
        <taxon>Rhodospirillales</taxon>
        <taxon>Azospirillaceae</taxon>
        <taxon>Azospirillum</taxon>
    </lineage>
</organism>
<keyword evidence="4" id="KW-0802">TPR repeat</keyword>